<feature type="transmembrane region" description="Helical" evidence="1">
    <location>
        <begin position="65"/>
        <end position="81"/>
    </location>
</feature>
<proteinExistence type="predicted"/>
<accession>A0ABW4L4H7</accession>
<dbReference type="EMBL" id="JBHUEE010000005">
    <property type="protein sequence ID" value="MFD1718473.1"/>
    <property type="molecule type" value="Genomic_DNA"/>
</dbReference>
<evidence type="ECO:0000313" key="3">
    <source>
        <dbReference type="Proteomes" id="UP001597277"/>
    </source>
</evidence>
<keyword evidence="1" id="KW-1133">Transmembrane helix</keyword>
<dbReference type="RefSeq" id="WP_388006828.1">
    <property type="nucleotide sequence ID" value="NZ_JBHUEE010000005.1"/>
</dbReference>
<dbReference type="InterPro" id="IPR010390">
    <property type="entry name" value="ABC-2_transporter-like"/>
</dbReference>
<feature type="transmembrane region" description="Helical" evidence="1">
    <location>
        <begin position="145"/>
        <end position="175"/>
    </location>
</feature>
<feature type="transmembrane region" description="Helical" evidence="1">
    <location>
        <begin position="120"/>
        <end position="139"/>
    </location>
</feature>
<feature type="transmembrane region" description="Helical" evidence="1">
    <location>
        <begin position="235"/>
        <end position="254"/>
    </location>
</feature>
<reference evidence="3" key="1">
    <citation type="journal article" date="2019" name="Int. J. Syst. Evol. Microbiol.">
        <title>The Global Catalogue of Microorganisms (GCM) 10K type strain sequencing project: providing services to taxonomists for standard genome sequencing and annotation.</title>
        <authorList>
            <consortium name="The Broad Institute Genomics Platform"/>
            <consortium name="The Broad Institute Genome Sequencing Center for Infectious Disease"/>
            <person name="Wu L."/>
            <person name="Ma J."/>
        </authorList>
    </citation>
    <scope>NUCLEOTIDE SEQUENCE [LARGE SCALE GENOMIC DNA]</scope>
    <source>
        <strain evidence="3">JCM 17130</strain>
    </source>
</reference>
<sequence>MRATIRVYWRLLVAGFRRQSTYRLAALGGLVANATFGLLKVAILFATVEAAGGELAGYDTGLMSSYVWLSQGLLGSVNLFGGSDMAERVKKGDVAVDFLRPVDVQGAAIVTELGQSLFALLPRGIPSVIIGALVVGMSMPDYPSAYLLGLVSVVLGIVISSALVYLIAASGFWLVETRGIQMLYMVVSGFFAGLFVPIALFPGWLEAIAHATPFPSILMYPIDVLSGRVDLSTSLQLVAAQLGWLLVIAAAGHLMTRAGRRRLEVQGG</sequence>
<feature type="transmembrane region" description="Helical" evidence="1">
    <location>
        <begin position="182"/>
        <end position="205"/>
    </location>
</feature>
<evidence type="ECO:0000256" key="1">
    <source>
        <dbReference type="SAM" id="Phobius"/>
    </source>
</evidence>
<comment type="caution">
    <text evidence="2">The sequence shown here is derived from an EMBL/GenBank/DDBJ whole genome shotgun (WGS) entry which is preliminary data.</text>
</comment>
<keyword evidence="3" id="KW-1185">Reference proteome</keyword>
<keyword evidence="1" id="KW-0472">Membrane</keyword>
<dbReference type="PANTHER" id="PTHR36832">
    <property type="entry name" value="SLR1174 PROTEIN-RELATED"/>
    <property type="match status" value="1"/>
</dbReference>
<name>A0ABW4L4H7_9MICO</name>
<dbReference type="PANTHER" id="PTHR36832:SF2">
    <property type="entry name" value="INTEGRAL MEMBRANE PROTEIN"/>
    <property type="match status" value="1"/>
</dbReference>
<dbReference type="Pfam" id="PF06182">
    <property type="entry name" value="ABC2_membrane_6"/>
    <property type="match status" value="1"/>
</dbReference>
<feature type="transmembrane region" description="Helical" evidence="1">
    <location>
        <begin position="21"/>
        <end position="45"/>
    </location>
</feature>
<dbReference type="Proteomes" id="UP001597277">
    <property type="component" value="Unassembled WGS sequence"/>
</dbReference>
<organism evidence="2 3">
    <name type="scientific">Georgenia deserti</name>
    <dbReference type="NCBI Taxonomy" id="2093781"/>
    <lineage>
        <taxon>Bacteria</taxon>
        <taxon>Bacillati</taxon>
        <taxon>Actinomycetota</taxon>
        <taxon>Actinomycetes</taxon>
        <taxon>Micrococcales</taxon>
        <taxon>Bogoriellaceae</taxon>
        <taxon>Georgenia</taxon>
    </lineage>
</organism>
<evidence type="ECO:0000313" key="2">
    <source>
        <dbReference type="EMBL" id="MFD1718473.1"/>
    </source>
</evidence>
<gene>
    <name evidence="2" type="ORF">ACFSE6_11540</name>
</gene>
<protein>
    <submittedName>
        <fullName evidence="2">ABC transporter permease</fullName>
    </submittedName>
</protein>
<keyword evidence="1" id="KW-0812">Transmembrane</keyword>